<dbReference type="InterPro" id="IPR051013">
    <property type="entry name" value="MBL_superfamily_lactonases"/>
</dbReference>
<gene>
    <name evidence="6" type="ORF">F8566_25880</name>
</gene>
<sequence length="277" mass="29403">MQLGELKVSYVPDGVVRLNALRWLPSSTAEFWAANAEYVDDAGDLIASIGGLLVEHGDRALLIDAGFGPRSFSAEPGNAHGAIRGGALLDNLATLGRTPDDIEAVAITHLHIDHLGWLWRDAEDEGRPPFAKADILITEPEWGAPELAAEQGTGPEILKAMAPQVRTTTDGEEIFPGVRVRLIPGHTAGHAAYSITSGGQRLLAFGDALHTPAQVGHPELSAAPDLDSARSAAFRRGLVAELADAPDTIGFGGHFADVVFGRVRRDGERAVWVPEPE</sequence>
<dbReference type="PANTHER" id="PTHR42978">
    <property type="entry name" value="QUORUM-QUENCHING LACTONASE YTNP-RELATED-RELATED"/>
    <property type="match status" value="1"/>
</dbReference>
<dbReference type="GO" id="GO:0046872">
    <property type="term" value="F:metal ion binding"/>
    <property type="evidence" value="ECO:0007669"/>
    <property type="project" value="UniProtKB-KW"/>
</dbReference>
<evidence type="ECO:0000313" key="7">
    <source>
        <dbReference type="Proteomes" id="UP000468735"/>
    </source>
</evidence>
<keyword evidence="3 6" id="KW-0378">Hydrolase</keyword>
<keyword evidence="4" id="KW-0862">Zinc</keyword>
<dbReference type="PANTHER" id="PTHR42978:SF6">
    <property type="entry name" value="QUORUM-QUENCHING LACTONASE YTNP-RELATED"/>
    <property type="match status" value="1"/>
</dbReference>
<keyword evidence="2" id="KW-0479">Metal-binding</keyword>
<comment type="caution">
    <text evidence="6">The sequence shown here is derived from an EMBL/GenBank/DDBJ whole genome shotgun (WGS) entry which is preliminary data.</text>
</comment>
<dbReference type="Gene3D" id="3.60.15.10">
    <property type="entry name" value="Ribonuclease Z/Hydroxyacylglutathione hydrolase-like"/>
    <property type="match status" value="1"/>
</dbReference>
<comment type="similarity">
    <text evidence="1">Belongs to the metallo-beta-lactamase superfamily.</text>
</comment>
<evidence type="ECO:0000256" key="2">
    <source>
        <dbReference type="ARBA" id="ARBA00022723"/>
    </source>
</evidence>
<dbReference type="GO" id="GO:0016787">
    <property type="term" value="F:hydrolase activity"/>
    <property type="evidence" value="ECO:0007669"/>
    <property type="project" value="UniProtKB-KW"/>
</dbReference>
<dbReference type="AlphaFoldDB" id="A0A6H9YY41"/>
<dbReference type="Proteomes" id="UP000468735">
    <property type="component" value="Unassembled WGS sequence"/>
</dbReference>
<protein>
    <submittedName>
        <fullName evidence="6">MBL fold metallo-hydrolase</fullName>
    </submittedName>
</protein>
<proteinExistence type="inferred from homology"/>
<dbReference type="InterPro" id="IPR001279">
    <property type="entry name" value="Metallo-B-lactamas"/>
</dbReference>
<name>A0A6H9YY41_9ACTN</name>
<evidence type="ECO:0000256" key="1">
    <source>
        <dbReference type="ARBA" id="ARBA00007749"/>
    </source>
</evidence>
<feature type="domain" description="Metallo-beta-lactamase" evidence="5">
    <location>
        <begin position="48"/>
        <end position="254"/>
    </location>
</feature>
<dbReference type="SUPFAM" id="SSF56281">
    <property type="entry name" value="Metallo-hydrolase/oxidoreductase"/>
    <property type="match status" value="1"/>
</dbReference>
<evidence type="ECO:0000256" key="3">
    <source>
        <dbReference type="ARBA" id="ARBA00022801"/>
    </source>
</evidence>
<dbReference type="OrthoDB" id="5177904at2"/>
<evidence type="ECO:0000313" key="6">
    <source>
        <dbReference type="EMBL" id="KAB2346127.1"/>
    </source>
</evidence>
<dbReference type="InterPro" id="IPR036866">
    <property type="entry name" value="RibonucZ/Hydroxyglut_hydro"/>
</dbReference>
<evidence type="ECO:0000256" key="4">
    <source>
        <dbReference type="ARBA" id="ARBA00022833"/>
    </source>
</evidence>
<organism evidence="6 7">
    <name type="scientific">Actinomadura rudentiformis</name>
    <dbReference type="NCBI Taxonomy" id="359158"/>
    <lineage>
        <taxon>Bacteria</taxon>
        <taxon>Bacillati</taxon>
        <taxon>Actinomycetota</taxon>
        <taxon>Actinomycetes</taxon>
        <taxon>Streptosporangiales</taxon>
        <taxon>Thermomonosporaceae</taxon>
        <taxon>Actinomadura</taxon>
    </lineage>
</organism>
<dbReference type="EMBL" id="WBMT01000012">
    <property type="protein sequence ID" value="KAB2346127.1"/>
    <property type="molecule type" value="Genomic_DNA"/>
</dbReference>
<dbReference type="SMART" id="SM00849">
    <property type="entry name" value="Lactamase_B"/>
    <property type="match status" value="1"/>
</dbReference>
<dbReference type="Pfam" id="PF00753">
    <property type="entry name" value="Lactamase_B"/>
    <property type="match status" value="1"/>
</dbReference>
<evidence type="ECO:0000259" key="5">
    <source>
        <dbReference type="SMART" id="SM00849"/>
    </source>
</evidence>
<accession>A0A6H9YY41</accession>
<reference evidence="6 7" key="1">
    <citation type="submission" date="2019-09" db="EMBL/GenBank/DDBJ databases">
        <title>Actinomadura physcomitrii sp. nov., a novel actinomycete isolated from moss [Physcomitrium sphaericum (Ludw) Fuernr].</title>
        <authorList>
            <person name="Zhuang X."/>
            <person name="Liu C."/>
        </authorList>
    </citation>
    <scope>NUCLEOTIDE SEQUENCE [LARGE SCALE GENOMIC DNA]</scope>
    <source>
        <strain evidence="6 7">HMC1</strain>
    </source>
</reference>
<keyword evidence="7" id="KW-1185">Reference proteome</keyword>